<dbReference type="AlphaFoldDB" id="A0A1X9NDG6"/>
<protein>
    <recommendedName>
        <fullName evidence="3">Teneurin-like YD-shell domain-containing protein</fullName>
    </recommendedName>
</protein>
<evidence type="ECO:0000313" key="5">
    <source>
        <dbReference type="Proteomes" id="UP000193450"/>
    </source>
</evidence>
<dbReference type="STRING" id="716816.BST96_14400"/>
<dbReference type="Gene3D" id="2.180.10.10">
    <property type="entry name" value="RHS repeat-associated core"/>
    <property type="match status" value="1"/>
</dbReference>
<evidence type="ECO:0000313" key="4">
    <source>
        <dbReference type="EMBL" id="ARN75201.1"/>
    </source>
</evidence>
<sequence>MKSNLNKRVFRVLLSAFIIIIAMPASRAESELYFIHSDHRGAPVAMTDANQEVVWTASYTPFGEAEVDEDPDGDGKRVEMNLRLPGQYYDKERGLYYNYYRDYDPSLGRYIQADPRGVSVDFSDPQRTLAIQLGIAKPSFSDVQMINHNYAYVASNPLKYVDPTGEILQYIIPAIGIGTAIVSAKQCSDAVDKDLGADRKREGDWKKCFSGDHSACSRANQERAEDRRRFFEETAPAIMEAGKAASSVTNDPTQMKGPPN</sequence>
<keyword evidence="5" id="KW-1185">Reference proteome</keyword>
<accession>A0A1X9NDG6</accession>
<dbReference type="OrthoDB" id="9816400at2"/>
<dbReference type="PANTHER" id="PTHR32305:SF15">
    <property type="entry name" value="PROTEIN RHSA-RELATED"/>
    <property type="match status" value="1"/>
</dbReference>
<dbReference type="InterPro" id="IPR022385">
    <property type="entry name" value="Rhs_assc_core"/>
</dbReference>
<keyword evidence="1" id="KW-0677">Repeat</keyword>
<evidence type="ECO:0000259" key="3">
    <source>
        <dbReference type="Pfam" id="PF25023"/>
    </source>
</evidence>
<dbReference type="Proteomes" id="UP000193450">
    <property type="component" value="Chromosome"/>
</dbReference>
<dbReference type="RefSeq" id="WP_085759374.1">
    <property type="nucleotide sequence ID" value="NZ_CP019343.1"/>
</dbReference>
<dbReference type="PANTHER" id="PTHR32305">
    <property type="match status" value="1"/>
</dbReference>
<proteinExistence type="predicted"/>
<dbReference type="NCBIfam" id="TIGR03696">
    <property type="entry name" value="Rhs_assc_core"/>
    <property type="match status" value="1"/>
</dbReference>
<reference evidence="4 5" key="1">
    <citation type="submission" date="2016-11" db="EMBL/GenBank/DDBJ databases">
        <title>Trade-off between light-utilization and light-protection in marine flavobacteria.</title>
        <authorList>
            <person name="Kumagai Y."/>
        </authorList>
    </citation>
    <scope>NUCLEOTIDE SEQUENCE [LARGE SCALE GENOMIC DNA]</scope>
    <source>
        <strain evidence="4 5">NBRC 107125</strain>
    </source>
</reference>
<name>A0A1X9NDG6_9GAMM</name>
<dbReference type="EMBL" id="CP019343">
    <property type="protein sequence ID" value="ARN75201.1"/>
    <property type="molecule type" value="Genomic_DNA"/>
</dbReference>
<dbReference type="Pfam" id="PF25023">
    <property type="entry name" value="TEN_YD-shell"/>
    <property type="match status" value="1"/>
</dbReference>
<feature type="region of interest" description="Disordered" evidence="2">
    <location>
        <begin position="241"/>
        <end position="260"/>
    </location>
</feature>
<gene>
    <name evidence="4" type="ORF">BST96_14400</name>
</gene>
<dbReference type="InterPro" id="IPR050708">
    <property type="entry name" value="T6SS_VgrG/RHS"/>
</dbReference>
<dbReference type="KEGG" id="osg:BST96_14400"/>
<dbReference type="InterPro" id="IPR056823">
    <property type="entry name" value="TEN-like_YD-shell"/>
</dbReference>
<evidence type="ECO:0000256" key="1">
    <source>
        <dbReference type="ARBA" id="ARBA00022737"/>
    </source>
</evidence>
<evidence type="ECO:0000256" key="2">
    <source>
        <dbReference type="SAM" id="MobiDB-lite"/>
    </source>
</evidence>
<organism evidence="4 5">
    <name type="scientific">Oceanicoccus sagamiensis</name>
    <dbReference type="NCBI Taxonomy" id="716816"/>
    <lineage>
        <taxon>Bacteria</taxon>
        <taxon>Pseudomonadati</taxon>
        <taxon>Pseudomonadota</taxon>
        <taxon>Gammaproteobacteria</taxon>
        <taxon>Cellvibrionales</taxon>
        <taxon>Spongiibacteraceae</taxon>
        <taxon>Oceanicoccus</taxon>
    </lineage>
</organism>
<feature type="domain" description="Teneurin-like YD-shell" evidence="3">
    <location>
        <begin position="25"/>
        <end position="116"/>
    </location>
</feature>